<proteinExistence type="predicted"/>
<dbReference type="Proteomes" id="UP000023762">
    <property type="component" value="Chromosome"/>
</dbReference>
<protein>
    <submittedName>
        <fullName evidence="1">Uncharacterized protein</fullName>
    </submittedName>
</protein>
<reference evidence="1 2" key="1">
    <citation type="submission" date="2014-03" db="EMBL/GenBank/DDBJ databases">
        <title>Sequencing and Comparison of Genomes and Transcriptome Profiles of Human Ehrlichiosis Agents.</title>
        <authorList>
            <person name="Lin M."/>
            <person name="Daugherty S.C."/>
            <person name="Nagaraj S."/>
            <person name="Cheng Z."/>
            <person name="Xiong Q."/>
            <person name="Lin F.-Y."/>
            <person name="Sengamalay N."/>
            <person name="Ott S."/>
            <person name="Godinez A."/>
            <person name="Tallon L.J."/>
            <person name="Sadzewicz L."/>
            <person name="Fraser C.M."/>
            <person name="Dunning Hotopp J.C."/>
            <person name="Rikihisa Y."/>
        </authorList>
    </citation>
    <scope>NUCLEOTIDE SEQUENCE [LARGE SCALE GENOMIC DNA]</scope>
    <source>
        <strain evidence="1 2">HF</strain>
    </source>
</reference>
<organism evidence="1 2">
    <name type="scientific">Ehrlichia japonica</name>
    <dbReference type="NCBI Taxonomy" id="391036"/>
    <lineage>
        <taxon>Bacteria</taxon>
        <taxon>Pseudomonadati</taxon>
        <taxon>Pseudomonadota</taxon>
        <taxon>Alphaproteobacteria</taxon>
        <taxon>Rickettsiales</taxon>
        <taxon>Anaplasmataceae</taxon>
        <taxon>Ehrlichia</taxon>
    </lineage>
</organism>
<evidence type="ECO:0000313" key="1">
    <source>
        <dbReference type="EMBL" id="AHX04805.1"/>
    </source>
</evidence>
<name>X5H3Y6_9RICK</name>
<dbReference type="RefSeq" id="WP_044194696.1">
    <property type="nucleotide sequence ID" value="NZ_CP007474.1"/>
</dbReference>
<gene>
    <name evidence="1" type="ORF">EHF_0494</name>
</gene>
<accession>X5H3Y6</accession>
<dbReference type="EMBL" id="CP007474">
    <property type="protein sequence ID" value="AHX04805.1"/>
    <property type="molecule type" value="Genomic_DNA"/>
</dbReference>
<keyword evidence="2" id="KW-1185">Reference proteome</keyword>
<dbReference type="KEGG" id="ehh:EHF_0494"/>
<dbReference type="AlphaFoldDB" id="X5H3Y6"/>
<dbReference type="OrthoDB" id="7163299at2"/>
<evidence type="ECO:0000313" key="2">
    <source>
        <dbReference type="Proteomes" id="UP000023762"/>
    </source>
</evidence>
<dbReference type="STRING" id="391036.EHF_0494"/>
<dbReference type="HOGENOM" id="CLU_118039_0_0_5"/>
<sequence>MQLTLLSYGNSRLALLPDKVVRYDKSLGLYYTVNPDVDSLINPDVESEFAKTLWRAKFNEYCIVSNTKIEEDVVFLYGNNLSGRPVYIICLYPVAHIRRLCQQGLILNDINLVSCGEFDESMLTLSPEEKTKDLFANITGMLDVSRRNSTSYLNRFDFFNSQGELFHEEYKTAVLRNAIVCQASGTQVFSMKLQ</sequence>